<protein>
    <submittedName>
        <fullName evidence="4">Uncharacterized protein</fullName>
    </submittedName>
</protein>
<dbReference type="STRING" id="50376.A0A517L6C6"/>
<proteinExistence type="inferred from homology"/>
<gene>
    <name evidence="4" type="ORF">FKW77_010198</name>
</gene>
<evidence type="ECO:0000313" key="4">
    <source>
        <dbReference type="EMBL" id="QDS71182.1"/>
    </source>
</evidence>
<sequence>MAQVKSVLITGCSDGGLGSALAVELQKRGNRVFAGVRNPTKATALSSLPNVEVLTLDVTSADSIGHAVETIQEQTGGRGLDILINNAGRGVPTTPLAEADLDAGRRMFEVNFWGALSMAQAFTPLLIRAQGTIVNIGSVGGFMHTPYLGLYDSSKAAINMASETMRLELKPLGINVITAMVGMVESKFHDNLDEPQLRDGSLYKAAEKSITMSSTPGAGLLQQHEMSQEKFSANLVDDILAGKSGKIWRGGLSTTSGILSWLLPSWLLVSA</sequence>
<dbReference type="Gene3D" id="3.40.50.720">
    <property type="entry name" value="NAD(P)-binding Rossmann-like Domain"/>
    <property type="match status" value="1"/>
</dbReference>
<dbReference type="EMBL" id="CP042189">
    <property type="protein sequence ID" value="QDS71182.1"/>
    <property type="molecule type" value="Genomic_DNA"/>
</dbReference>
<comment type="similarity">
    <text evidence="1 3">Belongs to the short-chain dehydrogenases/reductases (SDR) family.</text>
</comment>
<dbReference type="Proteomes" id="UP000316270">
    <property type="component" value="Chromosome 5"/>
</dbReference>
<dbReference type="GO" id="GO:0005783">
    <property type="term" value="C:endoplasmic reticulum"/>
    <property type="evidence" value="ECO:0007669"/>
    <property type="project" value="TreeGrafter"/>
</dbReference>
<keyword evidence="2" id="KW-0560">Oxidoreductase</keyword>
<dbReference type="PANTHER" id="PTHR44169">
    <property type="entry name" value="NADPH-DEPENDENT 1-ACYLDIHYDROXYACETONE PHOSPHATE REDUCTASE"/>
    <property type="match status" value="1"/>
</dbReference>
<dbReference type="Pfam" id="PF00106">
    <property type="entry name" value="adh_short"/>
    <property type="match status" value="1"/>
</dbReference>
<keyword evidence="5" id="KW-1185">Reference proteome</keyword>
<evidence type="ECO:0000256" key="1">
    <source>
        <dbReference type="ARBA" id="ARBA00006484"/>
    </source>
</evidence>
<dbReference type="PRINTS" id="PR00080">
    <property type="entry name" value="SDRFAMILY"/>
</dbReference>
<dbReference type="GO" id="GO:0004806">
    <property type="term" value="F:triacylglycerol lipase activity"/>
    <property type="evidence" value="ECO:0007669"/>
    <property type="project" value="TreeGrafter"/>
</dbReference>
<dbReference type="SUPFAM" id="SSF51735">
    <property type="entry name" value="NAD(P)-binding Rossmann-fold domains"/>
    <property type="match status" value="1"/>
</dbReference>
<evidence type="ECO:0000256" key="2">
    <source>
        <dbReference type="ARBA" id="ARBA00023002"/>
    </source>
</evidence>
<dbReference type="GO" id="GO:0006654">
    <property type="term" value="P:phosphatidic acid biosynthetic process"/>
    <property type="evidence" value="ECO:0007669"/>
    <property type="project" value="TreeGrafter"/>
</dbReference>
<dbReference type="GO" id="GO:0019433">
    <property type="term" value="P:triglyceride catabolic process"/>
    <property type="evidence" value="ECO:0007669"/>
    <property type="project" value="TreeGrafter"/>
</dbReference>
<dbReference type="InterPro" id="IPR036291">
    <property type="entry name" value="NAD(P)-bd_dom_sf"/>
</dbReference>
<dbReference type="GO" id="GO:0005811">
    <property type="term" value="C:lipid droplet"/>
    <property type="evidence" value="ECO:0007669"/>
    <property type="project" value="TreeGrafter"/>
</dbReference>
<dbReference type="PRINTS" id="PR00081">
    <property type="entry name" value="GDHRDH"/>
</dbReference>
<accession>A0A517L6C6</accession>
<evidence type="ECO:0000313" key="5">
    <source>
        <dbReference type="Proteomes" id="UP000316270"/>
    </source>
</evidence>
<organism evidence="4 5">
    <name type="scientific">Venturia effusa</name>
    <dbReference type="NCBI Taxonomy" id="50376"/>
    <lineage>
        <taxon>Eukaryota</taxon>
        <taxon>Fungi</taxon>
        <taxon>Dikarya</taxon>
        <taxon>Ascomycota</taxon>
        <taxon>Pezizomycotina</taxon>
        <taxon>Dothideomycetes</taxon>
        <taxon>Pleosporomycetidae</taxon>
        <taxon>Venturiales</taxon>
        <taxon>Venturiaceae</taxon>
        <taxon>Venturia</taxon>
    </lineage>
</organism>
<reference evidence="4 5" key="1">
    <citation type="submission" date="2019-07" db="EMBL/GenBank/DDBJ databases">
        <title>Finished genome of Venturia effusa.</title>
        <authorList>
            <person name="Young C.A."/>
            <person name="Cox M.P."/>
            <person name="Ganley A.R.D."/>
            <person name="David W.J."/>
        </authorList>
    </citation>
    <scope>NUCLEOTIDE SEQUENCE [LARGE SCALE GENOMIC DNA]</scope>
    <source>
        <strain evidence="5">albino</strain>
    </source>
</reference>
<dbReference type="GO" id="GO:0000140">
    <property type="term" value="F:acylglycerone-phosphate reductase (NADP+) activity"/>
    <property type="evidence" value="ECO:0007669"/>
    <property type="project" value="TreeGrafter"/>
</dbReference>
<dbReference type="PANTHER" id="PTHR44169:SF6">
    <property type="entry name" value="NADPH-DEPENDENT 1-ACYLDIHYDROXYACETONE PHOSPHATE REDUCTASE"/>
    <property type="match status" value="1"/>
</dbReference>
<dbReference type="AlphaFoldDB" id="A0A517L6C6"/>
<dbReference type="InterPro" id="IPR002347">
    <property type="entry name" value="SDR_fam"/>
</dbReference>
<name>A0A517L6C6_9PEZI</name>
<dbReference type="OrthoDB" id="2102561at2759"/>
<evidence type="ECO:0000256" key="3">
    <source>
        <dbReference type="RuleBase" id="RU000363"/>
    </source>
</evidence>